<dbReference type="EMBL" id="JBHSLN010000011">
    <property type="protein sequence ID" value="MFC5296289.1"/>
    <property type="molecule type" value="Genomic_DNA"/>
</dbReference>
<sequence>MSESETPLPASTPADQATDPAVEQPPAPEAVASSEPAPAPVAPEEPDQSATTAPEPALNPEPESPAASNSEQAAADEPEPAGAAATSEPDAAESERAAAGSDPAAASQPVPSQGTEPTVSAAAPEDTESSESTDSTEPTESTDSTESAPTPAPVPTPAPTPRPTPHPTPGHKPGVPSPAALAGKKPSAALLPVMPPVTEYDPEQLSAAKTFGAVTEDGSVTVQDGTQVRTVGSTTESDHDQALEPFARGYLDLVAFLDLTQTTLNAPEHTQNELNRLLENLRKNMKEPQVVGDIPALRARAHELREKAKGKIQGLEAKRSEERAGSAQRRTEFVESIEALVATDPEQLSWKNAGETMRQMVPTWKSMQAEDVSLDRPTEEALWKRLSAARATFDRMRKQFFSELDEKHTAAAGAKEALIARAEEMQDSTDWGPTVRAYKDLMSQWREAPRGSRKKDDAQWKRFKAAQDRFFTARNADLHETEAEQRKNLETKEALLAEAEAIDVAKDLDAAKSALRSVQDRWEEAGKVPRADMRRVDDRLRSIERAVKNAEQDEWRRTDPRTKARVEGASSQLHSAIASYEDALDKARASGDPRKIAEAETALEARKEWLAVIERSARDLD</sequence>
<name>A0ABW0FBF7_9MICO</name>
<feature type="compositionally biased region" description="Basic and acidic residues" evidence="1">
    <location>
        <begin position="316"/>
        <end position="329"/>
    </location>
</feature>
<protein>
    <submittedName>
        <fullName evidence="2">DUF349 domain-containing protein</fullName>
    </submittedName>
</protein>
<dbReference type="InterPro" id="IPR007139">
    <property type="entry name" value="DUF349"/>
</dbReference>
<feature type="compositionally biased region" description="Low complexity" evidence="1">
    <location>
        <begin position="97"/>
        <end position="106"/>
    </location>
</feature>
<dbReference type="Proteomes" id="UP001595937">
    <property type="component" value="Unassembled WGS sequence"/>
</dbReference>
<evidence type="ECO:0000256" key="1">
    <source>
        <dbReference type="SAM" id="MobiDB-lite"/>
    </source>
</evidence>
<dbReference type="RefSeq" id="WP_193119292.1">
    <property type="nucleotide sequence ID" value="NZ_BAAAIR010000032.1"/>
</dbReference>
<comment type="caution">
    <text evidence="2">The sequence shown here is derived from an EMBL/GenBank/DDBJ whole genome shotgun (WGS) entry which is preliminary data.</text>
</comment>
<feature type="compositionally biased region" description="Polar residues" evidence="1">
    <location>
        <begin position="109"/>
        <end position="118"/>
    </location>
</feature>
<organism evidence="2 3">
    <name type="scientific">Brachybacterium tyrofermentans</name>
    <dbReference type="NCBI Taxonomy" id="47848"/>
    <lineage>
        <taxon>Bacteria</taxon>
        <taxon>Bacillati</taxon>
        <taxon>Actinomycetota</taxon>
        <taxon>Actinomycetes</taxon>
        <taxon>Micrococcales</taxon>
        <taxon>Dermabacteraceae</taxon>
        <taxon>Brachybacterium</taxon>
    </lineage>
</organism>
<evidence type="ECO:0000313" key="3">
    <source>
        <dbReference type="Proteomes" id="UP001595937"/>
    </source>
</evidence>
<feature type="region of interest" description="Disordered" evidence="1">
    <location>
        <begin position="1"/>
        <end position="190"/>
    </location>
</feature>
<feature type="region of interest" description="Disordered" evidence="1">
    <location>
        <begin position="309"/>
        <end position="329"/>
    </location>
</feature>
<reference evidence="3" key="1">
    <citation type="journal article" date="2019" name="Int. J. Syst. Evol. Microbiol.">
        <title>The Global Catalogue of Microorganisms (GCM) 10K type strain sequencing project: providing services to taxonomists for standard genome sequencing and annotation.</title>
        <authorList>
            <consortium name="The Broad Institute Genomics Platform"/>
            <consortium name="The Broad Institute Genome Sequencing Center for Infectious Disease"/>
            <person name="Wu L."/>
            <person name="Ma J."/>
        </authorList>
    </citation>
    <scope>NUCLEOTIDE SEQUENCE [LARGE SCALE GENOMIC DNA]</scope>
    <source>
        <strain evidence="3">CGMCC 1.16455</strain>
    </source>
</reference>
<proteinExistence type="predicted"/>
<evidence type="ECO:0000313" key="2">
    <source>
        <dbReference type="EMBL" id="MFC5296289.1"/>
    </source>
</evidence>
<feature type="compositionally biased region" description="Low complexity" evidence="1">
    <location>
        <begin position="132"/>
        <end position="149"/>
    </location>
</feature>
<dbReference type="GeneID" id="303296710"/>
<accession>A0ABW0FBF7</accession>
<dbReference type="Pfam" id="PF03993">
    <property type="entry name" value="DUF349"/>
    <property type="match status" value="3"/>
</dbReference>
<gene>
    <name evidence="2" type="ORF">ACFPK8_02105</name>
</gene>
<feature type="compositionally biased region" description="Pro residues" evidence="1">
    <location>
        <begin position="150"/>
        <end position="170"/>
    </location>
</feature>
<keyword evidence="3" id="KW-1185">Reference proteome</keyword>